<dbReference type="InterPro" id="IPR018330">
    <property type="entry name" value="RecT_fam"/>
</dbReference>
<comment type="caution">
    <text evidence="2">The sequence shown here is derived from an EMBL/GenBank/DDBJ whole genome shotgun (WGS) entry which is preliminary data.</text>
</comment>
<proteinExistence type="predicted"/>
<gene>
    <name evidence="2" type="ORF">FFL34_01360</name>
</gene>
<evidence type="ECO:0000313" key="3">
    <source>
        <dbReference type="Proteomes" id="UP000306980"/>
    </source>
</evidence>
<evidence type="ECO:0000313" key="2">
    <source>
        <dbReference type="EMBL" id="TMN20906.1"/>
    </source>
</evidence>
<dbReference type="Pfam" id="PF03837">
    <property type="entry name" value="RecT"/>
    <property type="match status" value="1"/>
</dbReference>
<evidence type="ECO:0000256" key="1">
    <source>
        <dbReference type="SAM" id="MobiDB-lite"/>
    </source>
</evidence>
<dbReference type="AlphaFoldDB" id="A0A5S3QKE3"/>
<sequence length="429" mass="48189">MNPKLFTKGAIKMEKAIQFTDKEKSLIWSRFIQPVNGSDAEAQHFVEMCENFGLNPLLGDVVFQRYETKRGAKTQFITTRDGLLRVATRQPGYVGPPNANVVKEGDEFEFLPSEGDVKHKFGTKRGKIIGAYAIMKHKKHHPVAVFVDFAEYYNANSGKVNSKYGNPNVWDTLPSAMIVKIAETFVLRRQFPLGGLYTQEEMGLDDNLQGTDNRSGQQPSQTQKGEKEQPKENTPSHEETPAAKSITSREMIVQSYAIKTSSSNKQYGLLTVKPKELNQTVNVLVRDKNLMSALKETTEGEILNLAIYQENSFYFLHDMRTPSTEKKEENEQQAESSSSEQPSVNVDQSIHDTYSVMIKNVTIGEKNDAKFAKIAGEINGESTLMIARGEKEVQQAEQLEQGDQVTLALKKENGFWFLVEVMDNNQQAG</sequence>
<accession>A0A5S3QKE3</accession>
<feature type="compositionally biased region" description="Polar residues" evidence="1">
    <location>
        <begin position="208"/>
        <end position="223"/>
    </location>
</feature>
<dbReference type="Proteomes" id="UP000306980">
    <property type="component" value="Unassembled WGS sequence"/>
</dbReference>
<dbReference type="GO" id="GO:0003677">
    <property type="term" value="F:DNA binding"/>
    <property type="evidence" value="ECO:0007669"/>
    <property type="project" value="InterPro"/>
</dbReference>
<name>A0A5S3QKE3_9BACI</name>
<dbReference type="EMBL" id="VCIA01000001">
    <property type="protein sequence ID" value="TMN20906.1"/>
    <property type="molecule type" value="Genomic_DNA"/>
</dbReference>
<feature type="compositionally biased region" description="Low complexity" evidence="1">
    <location>
        <begin position="333"/>
        <end position="343"/>
    </location>
</feature>
<feature type="compositionally biased region" description="Basic and acidic residues" evidence="1">
    <location>
        <begin position="224"/>
        <end position="241"/>
    </location>
</feature>
<feature type="region of interest" description="Disordered" evidence="1">
    <location>
        <begin position="205"/>
        <end position="247"/>
    </location>
</feature>
<reference evidence="2 3" key="1">
    <citation type="submission" date="2019-05" db="EMBL/GenBank/DDBJ databases">
        <title>Genomic analysis of Lentibacillus sp. NKC220-2.</title>
        <authorList>
            <person name="Oh Y.J."/>
        </authorList>
    </citation>
    <scope>NUCLEOTIDE SEQUENCE [LARGE SCALE GENOMIC DNA]</scope>
    <source>
        <strain evidence="2 3">NKC220-2</strain>
    </source>
</reference>
<organism evidence="2 3">
    <name type="scientific">Lentibacillus cibarius</name>
    <dbReference type="NCBI Taxonomy" id="2583219"/>
    <lineage>
        <taxon>Bacteria</taxon>
        <taxon>Bacillati</taxon>
        <taxon>Bacillota</taxon>
        <taxon>Bacilli</taxon>
        <taxon>Bacillales</taxon>
        <taxon>Bacillaceae</taxon>
        <taxon>Lentibacillus</taxon>
    </lineage>
</organism>
<dbReference type="GO" id="GO:0006259">
    <property type="term" value="P:DNA metabolic process"/>
    <property type="evidence" value="ECO:0007669"/>
    <property type="project" value="InterPro"/>
</dbReference>
<feature type="region of interest" description="Disordered" evidence="1">
    <location>
        <begin position="322"/>
        <end position="346"/>
    </location>
</feature>
<protein>
    <submittedName>
        <fullName evidence="2">Recombinase RecT</fullName>
    </submittedName>
</protein>
<dbReference type="OrthoDB" id="7889018at2"/>